<accession>H1W252</accession>
<dbReference type="AlphaFoldDB" id="H1W252"/>
<name>H1W252_COLHI</name>
<dbReference type="EMBL" id="CACQ02008825">
    <property type="protein sequence ID" value="CCF46565.1"/>
    <property type="molecule type" value="Genomic_DNA"/>
</dbReference>
<gene>
    <name evidence="1" type="ORF">CH063_15276</name>
</gene>
<organism evidence="1 2">
    <name type="scientific">Colletotrichum higginsianum (strain IMI 349063)</name>
    <name type="common">Crucifer anthracnose fungus</name>
    <dbReference type="NCBI Taxonomy" id="759273"/>
    <lineage>
        <taxon>Eukaryota</taxon>
        <taxon>Fungi</taxon>
        <taxon>Dikarya</taxon>
        <taxon>Ascomycota</taxon>
        <taxon>Pezizomycotina</taxon>
        <taxon>Sordariomycetes</taxon>
        <taxon>Hypocreomycetidae</taxon>
        <taxon>Glomerellales</taxon>
        <taxon>Glomerellaceae</taxon>
        <taxon>Colletotrichum</taxon>
        <taxon>Colletotrichum destructivum species complex</taxon>
    </lineage>
</organism>
<evidence type="ECO:0000313" key="2">
    <source>
        <dbReference type="Proteomes" id="UP000007174"/>
    </source>
</evidence>
<dbReference type="HOGENOM" id="CLU_1713134_0_0_1"/>
<protein>
    <submittedName>
        <fullName evidence="1">Uncharacterized protein</fullName>
    </submittedName>
</protein>
<dbReference type="Proteomes" id="UP000007174">
    <property type="component" value="Unassembled WGS sequence"/>
</dbReference>
<proteinExistence type="predicted"/>
<reference evidence="2" key="1">
    <citation type="journal article" date="2012" name="Nat. Genet.">
        <title>Lifestyle transitions in plant pathogenic Colletotrichum fungi deciphered by genome and transcriptome analyses.</title>
        <authorList>
            <person name="O'Connell R.J."/>
            <person name="Thon M.R."/>
            <person name="Hacquard S."/>
            <person name="Amyotte S.G."/>
            <person name="Kleemann J."/>
            <person name="Torres M.F."/>
            <person name="Damm U."/>
            <person name="Buiate E.A."/>
            <person name="Epstein L."/>
            <person name="Alkan N."/>
            <person name="Altmueller J."/>
            <person name="Alvarado-Balderrama L."/>
            <person name="Bauser C.A."/>
            <person name="Becker C."/>
            <person name="Birren B.W."/>
            <person name="Chen Z."/>
            <person name="Choi J."/>
            <person name="Crouch J.A."/>
            <person name="Duvick J.P."/>
            <person name="Farman M.A."/>
            <person name="Gan P."/>
            <person name="Heiman D."/>
            <person name="Henrissat B."/>
            <person name="Howard R.J."/>
            <person name="Kabbage M."/>
            <person name="Koch C."/>
            <person name="Kracher B."/>
            <person name="Kubo Y."/>
            <person name="Law A.D."/>
            <person name="Lebrun M.-H."/>
            <person name="Lee Y.-H."/>
            <person name="Miyara I."/>
            <person name="Moore N."/>
            <person name="Neumann U."/>
            <person name="Nordstroem K."/>
            <person name="Panaccione D.G."/>
            <person name="Panstruga R."/>
            <person name="Place M."/>
            <person name="Proctor R.H."/>
            <person name="Prusky D."/>
            <person name="Rech G."/>
            <person name="Reinhardt R."/>
            <person name="Rollins J.A."/>
            <person name="Rounsley S."/>
            <person name="Schardl C.L."/>
            <person name="Schwartz D.C."/>
            <person name="Shenoy N."/>
            <person name="Shirasu K."/>
            <person name="Sikhakolli U.R."/>
            <person name="Stueber K."/>
            <person name="Sukno S.A."/>
            <person name="Sweigard J.A."/>
            <person name="Takano Y."/>
            <person name="Takahara H."/>
            <person name="Trail F."/>
            <person name="van der Does H.C."/>
            <person name="Voll L.M."/>
            <person name="Will I."/>
            <person name="Young S."/>
            <person name="Zeng Q."/>
            <person name="Zhang J."/>
            <person name="Zhou S."/>
            <person name="Dickman M.B."/>
            <person name="Schulze-Lefert P."/>
            <person name="Ver Loren van Themaat E."/>
            <person name="Ma L.-J."/>
            <person name="Vaillancourt L.J."/>
        </authorList>
    </citation>
    <scope>NUCLEOTIDE SEQUENCE [LARGE SCALE GENOMIC DNA]</scope>
    <source>
        <strain evidence="2">IMI 349063</strain>
    </source>
</reference>
<sequence length="153" mass="17083">MSRGRSSALPSPPLTRGFGSEIQLSQWRTQVPPLAASLVFCSCYCRSATTVAESAIYGPLEHDGCAKKRKTQGREYGLGAALNGAEQVPCSLQMRYHDTVTQMRISVIEAWMSAARMGDEALRRRQLQYNSHAVVLNTYLHADNWRLYRQTSS</sequence>
<evidence type="ECO:0000313" key="1">
    <source>
        <dbReference type="EMBL" id="CCF46565.1"/>
    </source>
</evidence>